<evidence type="ECO:0000256" key="6">
    <source>
        <dbReference type="ARBA" id="ARBA00022840"/>
    </source>
</evidence>
<dbReference type="Gene3D" id="2.70.150.10">
    <property type="entry name" value="Calcium-transporting ATPase, cytoplasmic transduction domain A"/>
    <property type="match status" value="1"/>
</dbReference>
<sequence>MTPESSDDPPPWSQSVNDVLERTDVSPDEGLSEDEVERRLERFGLNELREAEQKRWTEILADQFESFVIMLLAVAGVAAFAMGDVVESVAIFAVLVVNGAIGFVTEMRAISSIESLQDITEIEARVRRAGDEATIPAGEFVPGDIVILEAGDLVPADLRIIESSNLRVDESALTGESVPVGKTSDPLDEDVPLAERENMLYKGTYVTRGSAEAVVVATGSDTELGHISASLQETAEGETPLQEKIDNLGRKLVPFLLLVAAIVLVSGWLRGQDLFLMVETAVALAIAAVPEGLPIVATLVLGRGMWRMADRNALITNLASVETLGSTTIICTDKTGTLTENRMTVAEYELANGAVEITGTGLETEGSFRHGDRELDEPEDPVVREALEVGVLCNNASVSDQTGEVETTGDPMEVALLIAGIKGGIDQSELLESMPEAREVSFDPSVKMMATYHETDEGYTVAVKGAPRAVIDSAERVATDGDAETLSESDREEWLRKSDRMADEGLRVLALARKEVDSAEDPPYEDLSLLGLVGFIDPPREEVKPTIQRCQDAGIRVVMATGDHAGTARNIARGVGLVDTDDVDVIEGSEFDDPETLSQEETDRFVNASVFARVDPEDKLDLIDIHQTVGSIVAMTGDGVNDAPALKKADIGVAMGQRGTQVAQEASDMILRDDNFESIYHAVREGRIIFNNIRKFVIYLISSNLSALLTILIAALLAFPLPLLPLQILFLNVVTDVFPALALGACGGSDDIMDRPPRNPEEPILTRTHWAELGVYGLVISAATIGAFVIGGGLYAGGMGTDEAVTISFLTLAFAKLWHVFNVRDVASGVLMNEVTENPYVWGALGLSALILVGAVYLPGISLALSTAPIGLDGWLVVVGMSLVPLGFGQIEREFRRRVGTPKLGTMLERALPD</sequence>
<dbReference type="Proteomes" id="UP001500420">
    <property type="component" value="Unassembled WGS sequence"/>
</dbReference>
<dbReference type="Pfam" id="PF00690">
    <property type="entry name" value="Cation_ATPase_N"/>
    <property type="match status" value="1"/>
</dbReference>
<keyword evidence="8" id="KW-1278">Translocase</keyword>
<dbReference type="GO" id="GO:0005524">
    <property type="term" value="F:ATP binding"/>
    <property type="evidence" value="ECO:0007669"/>
    <property type="project" value="UniProtKB-KW"/>
</dbReference>
<feature type="transmembrane region" description="Helical" evidence="12">
    <location>
        <begin position="696"/>
        <end position="719"/>
    </location>
</feature>
<dbReference type="GO" id="GO:1902600">
    <property type="term" value="P:proton transmembrane transport"/>
    <property type="evidence" value="ECO:0007669"/>
    <property type="project" value="TreeGrafter"/>
</dbReference>
<comment type="subcellular location">
    <subcellularLocation>
        <location evidence="1">Cell membrane</location>
        <topology evidence="1">Multi-pass membrane protein</topology>
    </subcellularLocation>
</comment>
<dbReference type="PRINTS" id="PR00119">
    <property type="entry name" value="CATATPASE"/>
</dbReference>
<dbReference type="InterPro" id="IPR018303">
    <property type="entry name" value="ATPase_P-typ_P_site"/>
</dbReference>
<dbReference type="InterPro" id="IPR044492">
    <property type="entry name" value="P_typ_ATPase_HD_dom"/>
</dbReference>
<keyword evidence="4 12" id="KW-0812">Transmembrane</keyword>
<gene>
    <name evidence="14" type="ORF">GCM10009020_04460</name>
</gene>
<keyword evidence="7" id="KW-0460">Magnesium</keyword>
<dbReference type="FunFam" id="2.70.150.10:FF:000160">
    <property type="entry name" value="Sarcoplasmic/endoplasmic reticulum calcium ATPase 1"/>
    <property type="match status" value="1"/>
</dbReference>
<dbReference type="SFLD" id="SFLDS00003">
    <property type="entry name" value="Haloacid_Dehalogenase"/>
    <property type="match status" value="1"/>
</dbReference>
<dbReference type="GO" id="GO:0005886">
    <property type="term" value="C:plasma membrane"/>
    <property type="evidence" value="ECO:0007669"/>
    <property type="project" value="UniProtKB-SubCell"/>
</dbReference>
<evidence type="ECO:0000256" key="9">
    <source>
        <dbReference type="ARBA" id="ARBA00022989"/>
    </source>
</evidence>
<dbReference type="AlphaFoldDB" id="A0AAV3T6N3"/>
<feature type="transmembrane region" description="Helical" evidence="12">
    <location>
        <begin position="88"/>
        <end position="105"/>
    </location>
</feature>
<dbReference type="InterPro" id="IPR006068">
    <property type="entry name" value="ATPase_P-typ_cation-transptr_C"/>
</dbReference>
<keyword evidence="5" id="KW-0547">Nucleotide-binding</keyword>
<keyword evidence="15" id="KW-1185">Reference proteome</keyword>
<dbReference type="Pfam" id="PF00122">
    <property type="entry name" value="E1-E2_ATPase"/>
    <property type="match status" value="1"/>
</dbReference>
<dbReference type="Pfam" id="PF00689">
    <property type="entry name" value="Cation_ATPase_C"/>
    <property type="match status" value="1"/>
</dbReference>
<dbReference type="Gene3D" id="3.40.50.1000">
    <property type="entry name" value="HAD superfamily/HAD-like"/>
    <property type="match status" value="1"/>
</dbReference>
<dbReference type="InterPro" id="IPR023214">
    <property type="entry name" value="HAD_sf"/>
</dbReference>
<feature type="transmembrane region" description="Helical" evidence="12">
    <location>
        <begin position="870"/>
        <end position="888"/>
    </location>
</feature>
<evidence type="ECO:0000313" key="14">
    <source>
        <dbReference type="EMBL" id="GAA0663002.1"/>
    </source>
</evidence>
<dbReference type="Gene3D" id="3.40.1110.10">
    <property type="entry name" value="Calcium-transporting ATPase, cytoplasmic domain N"/>
    <property type="match status" value="1"/>
</dbReference>
<evidence type="ECO:0000256" key="8">
    <source>
        <dbReference type="ARBA" id="ARBA00022967"/>
    </source>
</evidence>
<evidence type="ECO:0000256" key="1">
    <source>
        <dbReference type="ARBA" id="ARBA00004651"/>
    </source>
</evidence>
<dbReference type="Pfam" id="PF13246">
    <property type="entry name" value="Cation_ATPase"/>
    <property type="match status" value="1"/>
</dbReference>
<dbReference type="FunFam" id="3.40.50.1000:FF:000083">
    <property type="entry name" value="Sodium/potassium-transporting ATPase subunit alpha"/>
    <property type="match status" value="1"/>
</dbReference>
<evidence type="ECO:0000256" key="2">
    <source>
        <dbReference type="ARBA" id="ARBA00022475"/>
    </source>
</evidence>
<dbReference type="SUPFAM" id="SSF81660">
    <property type="entry name" value="Metal cation-transporting ATPase, ATP-binding domain N"/>
    <property type="match status" value="1"/>
</dbReference>
<dbReference type="InterPro" id="IPR008250">
    <property type="entry name" value="ATPase_P-typ_transduc_dom_A_sf"/>
</dbReference>
<dbReference type="SUPFAM" id="SSF81665">
    <property type="entry name" value="Calcium ATPase, transmembrane domain M"/>
    <property type="match status" value="1"/>
</dbReference>
<evidence type="ECO:0000256" key="5">
    <source>
        <dbReference type="ARBA" id="ARBA00022741"/>
    </source>
</evidence>
<accession>A0AAV3T6N3</accession>
<keyword evidence="6" id="KW-0067">ATP-binding</keyword>
<dbReference type="PANTHER" id="PTHR43294:SF21">
    <property type="entry name" value="CATION TRANSPORTING ATPASE"/>
    <property type="match status" value="1"/>
</dbReference>
<keyword evidence="10 12" id="KW-0472">Membrane</keyword>
<dbReference type="InterPro" id="IPR059000">
    <property type="entry name" value="ATPase_P-type_domA"/>
</dbReference>
<organism evidence="14 15">
    <name type="scientific">Natronoarchaeum mannanilyticum</name>
    <dbReference type="NCBI Taxonomy" id="926360"/>
    <lineage>
        <taxon>Archaea</taxon>
        <taxon>Methanobacteriati</taxon>
        <taxon>Methanobacteriota</taxon>
        <taxon>Stenosarchaea group</taxon>
        <taxon>Halobacteria</taxon>
        <taxon>Halobacteriales</taxon>
        <taxon>Natronoarchaeaceae</taxon>
    </lineage>
</organism>
<dbReference type="InterPro" id="IPR023299">
    <property type="entry name" value="ATPase_P-typ_cyto_dom_N"/>
</dbReference>
<feature type="transmembrane region" description="Helical" evidence="12">
    <location>
        <begin position="773"/>
        <end position="797"/>
    </location>
</feature>
<evidence type="ECO:0000256" key="12">
    <source>
        <dbReference type="SAM" id="Phobius"/>
    </source>
</evidence>
<name>A0AAV3T6N3_9EURY</name>
<dbReference type="SMART" id="SM00831">
    <property type="entry name" value="Cation_ATPase_N"/>
    <property type="match status" value="1"/>
</dbReference>
<dbReference type="SUPFAM" id="SSF81653">
    <property type="entry name" value="Calcium ATPase, transduction domain A"/>
    <property type="match status" value="1"/>
</dbReference>
<dbReference type="Gene3D" id="1.20.1110.10">
    <property type="entry name" value="Calcium-transporting ATPase, transmembrane domain"/>
    <property type="match status" value="1"/>
</dbReference>
<dbReference type="GO" id="GO:0019829">
    <property type="term" value="F:ATPase-coupled monoatomic cation transmembrane transporter activity"/>
    <property type="evidence" value="ECO:0007669"/>
    <property type="project" value="TreeGrafter"/>
</dbReference>
<evidence type="ECO:0000256" key="3">
    <source>
        <dbReference type="ARBA" id="ARBA00022553"/>
    </source>
</evidence>
<dbReference type="InterPro" id="IPR050510">
    <property type="entry name" value="Cation_transp_ATPase_P-type"/>
</dbReference>
<feature type="transmembrane region" description="Helical" evidence="12">
    <location>
        <begin position="841"/>
        <end position="858"/>
    </location>
</feature>
<feature type="domain" description="Cation-transporting P-type ATPase N-terminal" evidence="13">
    <location>
        <begin position="10"/>
        <end position="84"/>
    </location>
</feature>
<dbReference type="PRINTS" id="PR00120">
    <property type="entry name" value="HATPASE"/>
</dbReference>
<dbReference type="SUPFAM" id="SSF56784">
    <property type="entry name" value="HAD-like"/>
    <property type="match status" value="1"/>
</dbReference>
<feature type="transmembrane region" description="Helical" evidence="12">
    <location>
        <begin position="804"/>
        <end position="821"/>
    </location>
</feature>
<feature type="transmembrane region" description="Helical" evidence="12">
    <location>
        <begin position="64"/>
        <end position="82"/>
    </location>
</feature>
<dbReference type="EMBL" id="BAAADV010000001">
    <property type="protein sequence ID" value="GAA0663002.1"/>
    <property type="molecule type" value="Genomic_DNA"/>
</dbReference>
<evidence type="ECO:0000256" key="11">
    <source>
        <dbReference type="SAM" id="MobiDB-lite"/>
    </source>
</evidence>
<dbReference type="NCBIfam" id="TIGR01494">
    <property type="entry name" value="ATPase_P-type"/>
    <property type="match status" value="2"/>
</dbReference>
<dbReference type="SFLD" id="SFLDF00027">
    <property type="entry name" value="p-type_atpase"/>
    <property type="match status" value="1"/>
</dbReference>
<evidence type="ECO:0000259" key="13">
    <source>
        <dbReference type="SMART" id="SM00831"/>
    </source>
</evidence>
<keyword evidence="3" id="KW-0597">Phosphoprotein</keyword>
<keyword evidence="9 12" id="KW-1133">Transmembrane helix</keyword>
<dbReference type="PROSITE" id="PS00154">
    <property type="entry name" value="ATPASE_E1_E2"/>
    <property type="match status" value="1"/>
</dbReference>
<dbReference type="GO" id="GO:0016887">
    <property type="term" value="F:ATP hydrolysis activity"/>
    <property type="evidence" value="ECO:0007669"/>
    <property type="project" value="InterPro"/>
</dbReference>
<dbReference type="InterPro" id="IPR001757">
    <property type="entry name" value="P_typ_ATPase"/>
</dbReference>
<feature type="transmembrane region" description="Helical" evidence="12">
    <location>
        <begin position="281"/>
        <end position="301"/>
    </location>
</feature>
<feature type="region of interest" description="Disordered" evidence="11">
    <location>
        <begin position="1"/>
        <end position="33"/>
    </location>
</feature>
<dbReference type="InterPro" id="IPR023298">
    <property type="entry name" value="ATPase_P-typ_TM_dom_sf"/>
</dbReference>
<keyword evidence="2" id="KW-1003">Cell membrane</keyword>
<dbReference type="SFLD" id="SFLDG00002">
    <property type="entry name" value="C1.7:_P-type_atpase_like"/>
    <property type="match status" value="1"/>
</dbReference>
<evidence type="ECO:0000313" key="15">
    <source>
        <dbReference type="Proteomes" id="UP001500420"/>
    </source>
</evidence>
<dbReference type="InterPro" id="IPR004014">
    <property type="entry name" value="ATPase_P-typ_cation-transptr_N"/>
</dbReference>
<evidence type="ECO:0000256" key="4">
    <source>
        <dbReference type="ARBA" id="ARBA00022692"/>
    </source>
</evidence>
<dbReference type="InterPro" id="IPR036412">
    <property type="entry name" value="HAD-like_sf"/>
</dbReference>
<dbReference type="Pfam" id="PF08282">
    <property type="entry name" value="Hydrolase_3"/>
    <property type="match status" value="1"/>
</dbReference>
<reference evidence="14 15" key="1">
    <citation type="journal article" date="2019" name="Int. J. Syst. Evol. Microbiol.">
        <title>The Global Catalogue of Microorganisms (GCM) 10K type strain sequencing project: providing services to taxonomists for standard genome sequencing and annotation.</title>
        <authorList>
            <consortium name="The Broad Institute Genomics Platform"/>
            <consortium name="The Broad Institute Genome Sequencing Center for Infectious Disease"/>
            <person name="Wu L."/>
            <person name="Ma J."/>
        </authorList>
    </citation>
    <scope>NUCLEOTIDE SEQUENCE [LARGE SCALE GENOMIC DNA]</scope>
    <source>
        <strain evidence="14 15">JCM 16328</strain>
    </source>
</reference>
<protein>
    <submittedName>
        <fullName evidence="14">Cation-transporting P-type ATPase</fullName>
    </submittedName>
</protein>
<proteinExistence type="predicted"/>
<evidence type="ECO:0000256" key="10">
    <source>
        <dbReference type="ARBA" id="ARBA00023136"/>
    </source>
</evidence>
<dbReference type="PANTHER" id="PTHR43294">
    <property type="entry name" value="SODIUM/POTASSIUM-TRANSPORTING ATPASE SUBUNIT ALPHA"/>
    <property type="match status" value="1"/>
</dbReference>
<evidence type="ECO:0000256" key="7">
    <source>
        <dbReference type="ARBA" id="ARBA00022842"/>
    </source>
</evidence>
<feature type="transmembrane region" description="Helical" evidence="12">
    <location>
        <begin position="252"/>
        <end position="269"/>
    </location>
</feature>
<comment type="caution">
    <text evidence="14">The sequence shown here is derived from an EMBL/GenBank/DDBJ whole genome shotgun (WGS) entry which is preliminary data.</text>
</comment>